<sequence>RAIQEGRDEKTLRSFEEPEARIGRRASRRRTNEKSAQCTEETPRRLEDPLLAWDGGKNRRVDAENLAYPEHSGF</sequence>
<evidence type="ECO:0000256" key="1">
    <source>
        <dbReference type="SAM" id="MobiDB-lite"/>
    </source>
</evidence>
<keyword evidence="3" id="KW-1185">Reference proteome</keyword>
<comment type="caution">
    <text evidence="2">The sequence shown here is derived from an EMBL/GenBank/DDBJ whole genome shotgun (WGS) entry which is preliminary data.</text>
</comment>
<evidence type="ECO:0000313" key="2">
    <source>
        <dbReference type="EMBL" id="KAF8783920.1"/>
    </source>
</evidence>
<reference evidence="2" key="1">
    <citation type="journal article" date="2020" name="bioRxiv">
        <title>Chromosome-level reference genome of the European wasp spider Argiope bruennichi: a resource for studies on range expansion and evolutionary adaptation.</title>
        <authorList>
            <person name="Sheffer M.M."/>
            <person name="Hoppe A."/>
            <person name="Krehenwinkel H."/>
            <person name="Uhl G."/>
            <person name="Kuss A.W."/>
            <person name="Jensen L."/>
            <person name="Jensen C."/>
            <person name="Gillespie R.G."/>
            <person name="Hoff K.J."/>
            <person name="Prost S."/>
        </authorList>
    </citation>
    <scope>NUCLEOTIDE SEQUENCE</scope>
</reference>
<dbReference type="AlphaFoldDB" id="A0A8T0F3P1"/>
<dbReference type="Proteomes" id="UP000807504">
    <property type="component" value="Unassembled WGS sequence"/>
</dbReference>
<protein>
    <submittedName>
        <fullName evidence="2">Uncharacterized protein</fullName>
    </submittedName>
</protein>
<organism evidence="2 3">
    <name type="scientific">Argiope bruennichi</name>
    <name type="common">Wasp spider</name>
    <name type="synonym">Aranea bruennichi</name>
    <dbReference type="NCBI Taxonomy" id="94029"/>
    <lineage>
        <taxon>Eukaryota</taxon>
        <taxon>Metazoa</taxon>
        <taxon>Ecdysozoa</taxon>
        <taxon>Arthropoda</taxon>
        <taxon>Chelicerata</taxon>
        <taxon>Arachnida</taxon>
        <taxon>Araneae</taxon>
        <taxon>Araneomorphae</taxon>
        <taxon>Entelegynae</taxon>
        <taxon>Araneoidea</taxon>
        <taxon>Araneidae</taxon>
        <taxon>Argiope</taxon>
    </lineage>
</organism>
<evidence type="ECO:0000313" key="3">
    <source>
        <dbReference type="Proteomes" id="UP000807504"/>
    </source>
</evidence>
<accession>A0A8T0F3P1</accession>
<reference evidence="2" key="2">
    <citation type="submission" date="2020-06" db="EMBL/GenBank/DDBJ databases">
        <authorList>
            <person name="Sheffer M."/>
        </authorList>
    </citation>
    <scope>NUCLEOTIDE SEQUENCE</scope>
</reference>
<gene>
    <name evidence="2" type="ORF">HNY73_011741</name>
</gene>
<name>A0A8T0F3P1_ARGBR</name>
<dbReference type="EMBL" id="JABXBU010001835">
    <property type="protein sequence ID" value="KAF8783920.1"/>
    <property type="molecule type" value="Genomic_DNA"/>
</dbReference>
<proteinExistence type="predicted"/>
<feature type="region of interest" description="Disordered" evidence="1">
    <location>
        <begin position="1"/>
        <end position="47"/>
    </location>
</feature>
<feature type="non-terminal residue" evidence="2">
    <location>
        <position position="1"/>
    </location>
</feature>
<feature type="non-terminal residue" evidence="2">
    <location>
        <position position="74"/>
    </location>
</feature>
<feature type="compositionally biased region" description="Basic and acidic residues" evidence="1">
    <location>
        <begin position="1"/>
        <end position="22"/>
    </location>
</feature>